<comment type="caution">
    <text evidence="2">The sequence shown here is derived from an EMBL/GenBank/DDBJ whole genome shotgun (WGS) entry which is preliminary data.</text>
</comment>
<gene>
    <name evidence="2" type="ORF">NK718_01315</name>
</gene>
<organism evidence="2 3">
    <name type="scientific">Alsobacter ponti</name>
    <dbReference type="NCBI Taxonomy" id="2962936"/>
    <lineage>
        <taxon>Bacteria</taxon>
        <taxon>Pseudomonadati</taxon>
        <taxon>Pseudomonadota</taxon>
        <taxon>Alphaproteobacteria</taxon>
        <taxon>Hyphomicrobiales</taxon>
        <taxon>Alsobacteraceae</taxon>
        <taxon>Alsobacter</taxon>
    </lineage>
</organism>
<dbReference type="Gene3D" id="3.40.30.10">
    <property type="entry name" value="Glutaredoxin"/>
    <property type="match status" value="1"/>
</dbReference>
<keyword evidence="3" id="KW-1185">Reference proteome</keyword>
<name>A0ABT1L8T2_9HYPH</name>
<evidence type="ECO:0000259" key="1">
    <source>
        <dbReference type="PROSITE" id="PS51352"/>
    </source>
</evidence>
<dbReference type="InterPro" id="IPR001853">
    <property type="entry name" value="DSBA-like_thioredoxin_dom"/>
</dbReference>
<evidence type="ECO:0000313" key="2">
    <source>
        <dbReference type="EMBL" id="MCP8937145.1"/>
    </source>
</evidence>
<feature type="domain" description="Thioredoxin" evidence="1">
    <location>
        <begin position="14"/>
        <end position="171"/>
    </location>
</feature>
<accession>A0ABT1L8T2</accession>
<dbReference type="EMBL" id="JANCLU010000001">
    <property type="protein sequence ID" value="MCP8937145.1"/>
    <property type="molecule type" value="Genomic_DNA"/>
</dbReference>
<sequence length="224" mass="23500">MNRRDVLAAGAAMVLATRGAAAQEAWYDIAGDDGRPVENLRIPVEIAVEADALPDVIRTGAAQPDVRMVEFFDYNCPYCRAAAGDIEAMIVDQPDLQLVLVNNPVLSRWSREAALVQIAVVQSHGEDAGFQLHRRLFAAKGKVDGARALAAAGEMGLATAELEAAARSDRAGDVLNRHMSLAASMGFAATPSFLVADAGILGYPGPGAMNRIAAAVRQCGAVVC</sequence>
<dbReference type="InterPro" id="IPR036249">
    <property type="entry name" value="Thioredoxin-like_sf"/>
</dbReference>
<reference evidence="2 3" key="1">
    <citation type="submission" date="2022-07" db="EMBL/GenBank/DDBJ databases">
        <authorList>
            <person name="Li W.-J."/>
            <person name="Deng Q.-Q."/>
        </authorList>
    </citation>
    <scope>NUCLEOTIDE SEQUENCE [LARGE SCALE GENOMIC DNA]</scope>
    <source>
        <strain evidence="2 3">SYSU M60028</strain>
    </source>
</reference>
<dbReference type="Proteomes" id="UP001205890">
    <property type="component" value="Unassembled WGS sequence"/>
</dbReference>
<evidence type="ECO:0000313" key="3">
    <source>
        <dbReference type="Proteomes" id="UP001205890"/>
    </source>
</evidence>
<dbReference type="InterPro" id="IPR013766">
    <property type="entry name" value="Thioredoxin_domain"/>
</dbReference>
<dbReference type="PROSITE" id="PS51352">
    <property type="entry name" value="THIOREDOXIN_2"/>
    <property type="match status" value="1"/>
</dbReference>
<dbReference type="Pfam" id="PF01323">
    <property type="entry name" value="DSBA"/>
    <property type="match status" value="1"/>
</dbReference>
<protein>
    <submittedName>
        <fullName evidence="2">DsbA family protein</fullName>
    </submittedName>
</protein>
<dbReference type="SUPFAM" id="SSF52833">
    <property type="entry name" value="Thioredoxin-like"/>
    <property type="match status" value="1"/>
</dbReference>
<proteinExistence type="predicted"/>
<dbReference type="RefSeq" id="WP_254737798.1">
    <property type="nucleotide sequence ID" value="NZ_JANCLU010000001.1"/>
</dbReference>